<name>A0A6L5XEX5_9BACT</name>
<dbReference type="AlphaFoldDB" id="A0A6L5XEX5"/>
<dbReference type="Gene3D" id="1.10.10.60">
    <property type="entry name" value="Homeodomain-like"/>
    <property type="match status" value="2"/>
</dbReference>
<dbReference type="EMBL" id="VULT01000011">
    <property type="protein sequence ID" value="MSS17734.1"/>
    <property type="molecule type" value="Genomic_DNA"/>
</dbReference>
<dbReference type="InterPro" id="IPR019734">
    <property type="entry name" value="TPR_rpt"/>
</dbReference>
<keyword evidence="6" id="KW-0812">Transmembrane</keyword>
<dbReference type="PRINTS" id="PR00032">
    <property type="entry name" value="HTHARAC"/>
</dbReference>
<evidence type="ECO:0000256" key="4">
    <source>
        <dbReference type="PROSITE-ProRule" id="PRU00339"/>
    </source>
</evidence>
<organism evidence="9 10">
    <name type="scientific">Sodaliphilus pleomorphus</name>
    <dbReference type="NCBI Taxonomy" id="2606626"/>
    <lineage>
        <taxon>Bacteria</taxon>
        <taxon>Pseudomonadati</taxon>
        <taxon>Bacteroidota</taxon>
        <taxon>Bacteroidia</taxon>
        <taxon>Bacteroidales</taxon>
        <taxon>Muribaculaceae</taxon>
        <taxon>Sodaliphilus</taxon>
    </lineage>
</organism>
<feature type="coiled-coil region" evidence="5">
    <location>
        <begin position="355"/>
        <end position="393"/>
    </location>
</feature>
<feature type="signal peptide" evidence="7">
    <location>
        <begin position="1"/>
        <end position="23"/>
    </location>
</feature>
<dbReference type="SUPFAM" id="SSF46689">
    <property type="entry name" value="Homeodomain-like"/>
    <property type="match status" value="1"/>
</dbReference>
<dbReference type="GO" id="GO:0043565">
    <property type="term" value="F:sequence-specific DNA binding"/>
    <property type="evidence" value="ECO:0007669"/>
    <property type="project" value="InterPro"/>
</dbReference>
<evidence type="ECO:0000313" key="10">
    <source>
        <dbReference type="Proteomes" id="UP000483362"/>
    </source>
</evidence>
<evidence type="ECO:0000256" key="2">
    <source>
        <dbReference type="ARBA" id="ARBA00023125"/>
    </source>
</evidence>
<dbReference type="PANTHER" id="PTHR43280:SF29">
    <property type="entry name" value="ARAC-FAMILY TRANSCRIPTIONAL REGULATOR"/>
    <property type="match status" value="1"/>
</dbReference>
<dbReference type="InterPro" id="IPR011990">
    <property type="entry name" value="TPR-like_helical_dom_sf"/>
</dbReference>
<evidence type="ECO:0000259" key="8">
    <source>
        <dbReference type="PROSITE" id="PS01124"/>
    </source>
</evidence>
<dbReference type="PANTHER" id="PTHR43280">
    <property type="entry name" value="ARAC-FAMILY TRANSCRIPTIONAL REGULATOR"/>
    <property type="match status" value="1"/>
</dbReference>
<keyword evidence="3" id="KW-0804">Transcription</keyword>
<dbReference type="PROSITE" id="PS50005">
    <property type="entry name" value="TPR"/>
    <property type="match status" value="1"/>
</dbReference>
<evidence type="ECO:0000313" key="9">
    <source>
        <dbReference type="EMBL" id="MSS17734.1"/>
    </source>
</evidence>
<protein>
    <submittedName>
        <fullName evidence="9">AraC family transcriptional regulator</fullName>
    </submittedName>
</protein>
<keyword evidence="6" id="KW-0472">Membrane</keyword>
<feature type="domain" description="HTH araC/xylS-type" evidence="8">
    <location>
        <begin position="427"/>
        <end position="529"/>
    </location>
</feature>
<dbReference type="SMART" id="SM00342">
    <property type="entry name" value="HTH_ARAC"/>
    <property type="match status" value="1"/>
</dbReference>
<keyword evidence="1" id="KW-0805">Transcription regulation</keyword>
<dbReference type="GO" id="GO:0003700">
    <property type="term" value="F:DNA-binding transcription factor activity"/>
    <property type="evidence" value="ECO:0007669"/>
    <property type="project" value="InterPro"/>
</dbReference>
<dbReference type="InterPro" id="IPR018060">
    <property type="entry name" value="HTH_AraC"/>
</dbReference>
<sequence>MCRFYSVILLWLLLTGEPVCLQASGVDNVIGLADHLQRSGNLTQAINTYGRLVAMYESGCAQEKLSEGLQRGGNCCMLAGRYIEALRFYTLAIEMAKRCKNTKVECTSMSNIGAVYAIFNDYERAIYYFEQAFSIALQHHRHSTLSVVAINLVKMYCRLGDTASARKYLNEEIKFPLADQREQHFKVLVNQGIIARTEKNYKGALYYLQQAADLARFHRLDPNFQSEAHLEIATTWQAMQHLPQAASCYREVVGMATRGRYLDQLNTAYLGLSKIYTDMHRADSAQHYQSLYLALSDSVFNQRQFNDAKDALFQYENHANEEHISTLESTIKWLLLAVGVAIVMLAVIYHYTRRLRQAQRLLVRKNEDLIRQNDESRRLREDYALKLKQLELDTASRSNEPSHCAKAVEARESIDENRQAELLKDILSIMDRIDVVANPEFNLAALAKMVNSNTKYVSAVINFTYGKNFRTFLNEYRIREASHMLADKRGCGNLTIAAIASAVGFASANGFVNAFKKAVGVTPSVYKKLSQERKA</sequence>
<dbReference type="PROSITE" id="PS01124">
    <property type="entry name" value="HTH_ARAC_FAMILY_2"/>
    <property type="match status" value="1"/>
</dbReference>
<reference evidence="9 10" key="1">
    <citation type="submission" date="2019-08" db="EMBL/GenBank/DDBJ databases">
        <title>In-depth cultivation of the pig gut microbiome towards novel bacterial diversity and tailored functional studies.</title>
        <authorList>
            <person name="Wylensek D."/>
            <person name="Hitch T.C.A."/>
            <person name="Clavel T."/>
        </authorList>
    </citation>
    <scope>NUCLEOTIDE SEQUENCE [LARGE SCALE GENOMIC DNA]</scope>
    <source>
        <strain evidence="9 10">Oil-RF-744-WCA-WT-10</strain>
    </source>
</reference>
<feature type="repeat" description="TPR" evidence="4">
    <location>
        <begin position="106"/>
        <end position="139"/>
    </location>
</feature>
<keyword evidence="7" id="KW-0732">Signal</keyword>
<evidence type="ECO:0000256" key="7">
    <source>
        <dbReference type="SAM" id="SignalP"/>
    </source>
</evidence>
<feature type="transmembrane region" description="Helical" evidence="6">
    <location>
        <begin position="333"/>
        <end position="352"/>
    </location>
</feature>
<keyword evidence="5" id="KW-0175">Coiled coil</keyword>
<evidence type="ECO:0000256" key="5">
    <source>
        <dbReference type="SAM" id="Coils"/>
    </source>
</evidence>
<keyword evidence="6" id="KW-1133">Transmembrane helix</keyword>
<dbReference type="InterPro" id="IPR009057">
    <property type="entry name" value="Homeodomain-like_sf"/>
</dbReference>
<comment type="caution">
    <text evidence="9">The sequence shown here is derived from an EMBL/GenBank/DDBJ whole genome shotgun (WGS) entry which is preliminary data.</text>
</comment>
<dbReference type="Pfam" id="PF12862">
    <property type="entry name" value="ANAPC5"/>
    <property type="match status" value="1"/>
</dbReference>
<dbReference type="Pfam" id="PF13424">
    <property type="entry name" value="TPR_12"/>
    <property type="match status" value="1"/>
</dbReference>
<dbReference type="SUPFAM" id="SSF48452">
    <property type="entry name" value="TPR-like"/>
    <property type="match status" value="2"/>
</dbReference>
<dbReference type="RefSeq" id="WP_154327811.1">
    <property type="nucleotide sequence ID" value="NZ_VULT01000011.1"/>
</dbReference>
<dbReference type="InterPro" id="IPR020449">
    <property type="entry name" value="Tscrpt_reg_AraC-type_HTH"/>
</dbReference>
<dbReference type="Proteomes" id="UP000483362">
    <property type="component" value="Unassembled WGS sequence"/>
</dbReference>
<dbReference type="Gene3D" id="1.25.40.10">
    <property type="entry name" value="Tetratricopeptide repeat domain"/>
    <property type="match status" value="2"/>
</dbReference>
<dbReference type="Pfam" id="PF12833">
    <property type="entry name" value="HTH_18"/>
    <property type="match status" value="1"/>
</dbReference>
<gene>
    <name evidence="9" type="ORF">FYJ29_08195</name>
</gene>
<keyword evidence="10" id="KW-1185">Reference proteome</keyword>
<dbReference type="InterPro" id="IPR026000">
    <property type="entry name" value="Apc5_dom"/>
</dbReference>
<evidence type="ECO:0000256" key="3">
    <source>
        <dbReference type="ARBA" id="ARBA00023163"/>
    </source>
</evidence>
<proteinExistence type="predicted"/>
<accession>A0A6L5XEX5</accession>
<evidence type="ECO:0000256" key="6">
    <source>
        <dbReference type="SAM" id="Phobius"/>
    </source>
</evidence>
<dbReference type="SMART" id="SM00028">
    <property type="entry name" value="TPR"/>
    <property type="match status" value="4"/>
</dbReference>
<keyword evidence="4" id="KW-0802">TPR repeat</keyword>
<keyword evidence="2" id="KW-0238">DNA-binding</keyword>
<feature type="chain" id="PRO_5026886365" evidence="7">
    <location>
        <begin position="24"/>
        <end position="535"/>
    </location>
</feature>
<evidence type="ECO:0000256" key="1">
    <source>
        <dbReference type="ARBA" id="ARBA00023015"/>
    </source>
</evidence>